<protein>
    <submittedName>
        <fullName evidence="2">Uncharacterized protein</fullName>
    </submittedName>
</protein>
<sequence length="121" mass="13920">MTANLRRNLTDPGNKGFVLVEKENQQPISVMNQPTPSFLPNAGLIPSQDKGPEEKLTYTKILTSNLPPEENPKDSEITETIQEDKYEEEEEDFPIWEHVISKKQKIRFAKGRNKNTPKNRN</sequence>
<keyword evidence="3" id="KW-1185">Reference proteome</keyword>
<evidence type="ECO:0000313" key="3">
    <source>
        <dbReference type="Proteomes" id="UP000187609"/>
    </source>
</evidence>
<accession>A0A1J6IN26</accession>
<comment type="caution">
    <text evidence="2">The sequence shown here is derived from an EMBL/GenBank/DDBJ whole genome shotgun (WGS) entry which is preliminary data.</text>
</comment>
<evidence type="ECO:0000313" key="2">
    <source>
        <dbReference type="EMBL" id="OIT06254.1"/>
    </source>
</evidence>
<proteinExistence type="predicted"/>
<gene>
    <name evidence="2" type="ORF">A4A49_26188</name>
</gene>
<dbReference type="Proteomes" id="UP000187609">
    <property type="component" value="Unassembled WGS sequence"/>
</dbReference>
<dbReference type="Gramene" id="OIT06254">
    <property type="protein sequence ID" value="OIT06254"/>
    <property type="gene ID" value="A4A49_26188"/>
</dbReference>
<dbReference type="EMBL" id="MJEQ01037184">
    <property type="protein sequence ID" value="OIT06254.1"/>
    <property type="molecule type" value="Genomic_DNA"/>
</dbReference>
<organism evidence="2 3">
    <name type="scientific">Nicotiana attenuata</name>
    <name type="common">Coyote tobacco</name>
    <dbReference type="NCBI Taxonomy" id="49451"/>
    <lineage>
        <taxon>Eukaryota</taxon>
        <taxon>Viridiplantae</taxon>
        <taxon>Streptophyta</taxon>
        <taxon>Embryophyta</taxon>
        <taxon>Tracheophyta</taxon>
        <taxon>Spermatophyta</taxon>
        <taxon>Magnoliopsida</taxon>
        <taxon>eudicotyledons</taxon>
        <taxon>Gunneridae</taxon>
        <taxon>Pentapetalae</taxon>
        <taxon>asterids</taxon>
        <taxon>lamiids</taxon>
        <taxon>Solanales</taxon>
        <taxon>Solanaceae</taxon>
        <taxon>Nicotianoideae</taxon>
        <taxon>Nicotianeae</taxon>
        <taxon>Nicotiana</taxon>
    </lineage>
</organism>
<name>A0A1J6IN26_NICAT</name>
<reference evidence="2" key="1">
    <citation type="submission" date="2016-11" db="EMBL/GenBank/DDBJ databases">
        <title>The genome of Nicotiana attenuata.</title>
        <authorList>
            <person name="Xu S."/>
            <person name="Brockmoeller T."/>
            <person name="Gaquerel E."/>
            <person name="Navarro A."/>
            <person name="Kuhl H."/>
            <person name="Gase K."/>
            <person name="Ling Z."/>
            <person name="Zhou W."/>
            <person name="Kreitzer C."/>
            <person name="Stanke M."/>
            <person name="Tang H."/>
            <person name="Lyons E."/>
            <person name="Pandey P."/>
            <person name="Pandey S.P."/>
            <person name="Timmermann B."/>
            <person name="Baldwin I.T."/>
        </authorList>
    </citation>
    <scope>NUCLEOTIDE SEQUENCE [LARGE SCALE GENOMIC DNA]</scope>
    <source>
        <strain evidence="2">UT</strain>
    </source>
</reference>
<feature type="region of interest" description="Disordered" evidence="1">
    <location>
        <begin position="33"/>
        <end position="52"/>
    </location>
</feature>
<dbReference type="AlphaFoldDB" id="A0A1J6IN26"/>
<evidence type="ECO:0000256" key="1">
    <source>
        <dbReference type="SAM" id="MobiDB-lite"/>
    </source>
</evidence>